<dbReference type="RefSeq" id="WP_164655929.1">
    <property type="nucleotide sequence ID" value="NZ_JAAIJR010000129.1"/>
</dbReference>
<dbReference type="EMBL" id="JAAIJR010000129">
    <property type="protein sequence ID" value="NEX22836.1"/>
    <property type="molecule type" value="Genomic_DNA"/>
</dbReference>
<keyword evidence="2" id="KW-0472">Membrane</keyword>
<feature type="transmembrane region" description="Helical" evidence="2">
    <location>
        <begin position="159"/>
        <end position="183"/>
    </location>
</feature>
<evidence type="ECO:0000256" key="1">
    <source>
        <dbReference type="SAM" id="Coils"/>
    </source>
</evidence>
<keyword evidence="2" id="KW-0812">Transmembrane</keyword>
<dbReference type="PANTHER" id="PTHR23150:SF35">
    <property type="entry name" value="BLL6746 PROTEIN"/>
    <property type="match status" value="1"/>
</dbReference>
<feature type="coiled-coil region" evidence="1">
    <location>
        <begin position="19"/>
        <end position="133"/>
    </location>
</feature>
<dbReference type="GO" id="GO:0120147">
    <property type="term" value="F:formylglycine-generating oxidase activity"/>
    <property type="evidence" value="ECO:0007669"/>
    <property type="project" value="TreeGrafter"/>
</dbReference>
<keyword evidence="5" id="KW-1185">Reference proteome</keyword>
<evidence type="ECO:0000256" key="2">
    <source>
        <dbReference type="SAM" id="Phobius"/>
    </source>
</evidence>
<keyword evidence="1" id="KW-0175">Coiled coil</keyword>
<feature type="domain" description="Sulfatase-modifying factor enzyme-like" evidence="3">
    <location>
        <begin position="252"/>
        <end position="477"/>
    </location>
</feature>
<reference evidence="5" key="1">
    <citation type="journal article" date="2020" name="Microbiol. Resour. Announc.">
        <title>Draft Genome Sequences of Thiorhodococcus mannitoliphagus and Thiorhodococcus minor, Purple Sulfur Photosynthetic Bacteria in the Gammaproteobacterial Family Chromatiaceae.</title>
        <authorList>
            <person name="Aviles F.A."/>
            <person name="Meyer T.E."/>
            <person name="Kyndt J.A."/>
        </authorList>
    </citation>
    <scope>NUCLEOTIDE SEQUENCE [LARGE SCALE GENOMIC DNA]</scope>
    <source>
        <strain evidence="5">DSM 18266</strain>
    </source>
</reference>
<evidence type="ECO:0000259" key="3">
    <source>
        <dbReference type="Pfam" id="PF03781"/>
    </source>
</evidence>
<gene>
    <name evidence="4" type="ORF">G3480_21460</name>
</gene>
<dbReference type="PANTHER" id="PTHR23150">
    <property type="entry name" value="SULFATASE MODIFYING FACTOR 1, 2"/>
    <property type="match status" value="1"/>
</dbReference>
<evidence type="ECO:0000313" key="5">
    <source>
        <dbReference type="Proteomes" id="UP000471640"/>
    </source>
</evidence>
<reference evidence="4 5" key="2">
    <citation type="submission" date="2020-02" db="EMBL/GenBank/DDBJ databases">
        <title>Genome sequences of Thiorhodococcus mannitoliphagus and Thiorhodococcus minor, purple sulfur photosynthetic bacteria in the gammaproteobacterial family, Chromatiaceae.</title>
        <authorList>
            <person name="Aviles F.A."/>
            <person name="Meyer T.E."/>
            <person name="Kyndt J.A."/>
        </authorList>
    </citation>
    <scope>NUCLEOTIDE SEQUENCE [LARGE SCALE GENOMIC DNA]</scope>
    <source>
        <strain evidence="4 5">DSM 18266</strain>
    </source>
</reference>
<dbReference type="AlphaFoldDB" id="A0A6P1E1B2"/>
<dbReference type="SUPFAM" id="SSF56436">
    <property type="entry name" value="C-type lectin-like"/>
    <property type="match status" value="1"/>
</dbReference>
<name>A0A6P1E1B2_9GAMM</name>
<dbReference type="Gene3D" id="3.90.1580.10">
    <property type="entry name" value="paralog of FGE (formylglycine-generating enzyme)"/>
    <property type="match status" value="1"/>
</dbReference>
<dbReference type="InterPro" id="IPR016187">
    <property type="entry name" value="CTDL_fold"/>
</dbReference>
<dbReference type="Pfam" id="PF03781">
    <property type="entry name" value="FGE-sulfatase"/>
    <property type="match status" value="1"/>
</dbReference>
<protein>
    <submittedName>
        <fullName evidence="4">SUMF1/EgtB/PvdO family nonheme iron enzyme</fullName>
    </submittedName>
</protein>
<sequence length="479" mass="53576">MAEQIDSQAQYDDESDSLRKTLELMRREAEEEVIRLNNRLAERDYAPDSSIATATERLAMQQEMMMLQQTLEAKEQALDHITEECRRLEDELEDQNIAYDSLKQEIERKEQALKDAHGEVERLRGELVDAKRISERRPVAAPAEPVSEASEKPKTPRHLLIAGGVVLFVLLSLAMVALLYSMWDKLDLSLPNLQPRAELPPDPGLSTASRRPIASVVDPRDQVFEVPGEQAQRSPAVPPRIYRDRLSGGSQGPAMIALEGSTFQMGYNSLAGQDFSPEHGVRVSSFMIGAHEVTFQEYDRFAQATGRALPDDYGWGRGTRPVVGVSWDDARAYAAWLSQQTRRRYRLPTEAEWEFVARAGSEGPFWWGYELEPGRAVCFDCGSQWDNRSTAPVESFAPNPFGLYDTAGNAMEWVADCYVAGYEGAPKDGSARLGGECRTRVARGGAFNKPASSMRSYVRARFDPQAQLNMLGFRVARDS</sequence>
<evidence type="ECO:0000313" key="4">
    <source>
        <dbReference type="EMBL" id="NEX22836.1"/>
    </source>
</evidence>
<comment type="caution">
    <text evidence="4">The sequence shown here is derived from an EMBL/GenBank/DDBJ whole genome shotgun (WGS) entry which is preliminary data.</text>
</comment>
<proteinExistence type="predicted"/>
<dbReference type="InterPro" id="IPR051043">
    <property type="entry name" value="Sulfatase_Mod_Factor_Kinase"/>
</dbReference>
<dbReference type="InterPro" id="IPR005532">
    <property type="entry name" value="SUMF_dom"/>
</dbReference>
<dbReference type="Proteomes" id="UP000471640">
    <property type="component" value="Unassembled WGS sequence"/>
</dbReference>
<organism evidence="4 5">
    <name type="scientific">Thiorhodococcus mannitoliphagus</name>
    <dbReference type="NCBI Taxonomy" id="329406"/>
    <lineage>
        <taxon>Bacteria</taxon>
        <taxon>Pseudomonadati</taxon>
        <taxon>Pseudomonadota</taxon>
        <taxon>Gammaproteobacteria</taxon>
        <taxon>Chromatiales</taxon>
        <taxon>Chromatiaceae</taxon>
        <taxon>Thiorhodococcus</taxon>
    </lineage>
</organism>
<keyword evidence="2" id="KW-1133">Transmembrane helix</keyword>
<accession>A0A6P1E1B2</accession>
<dbReference type="InterPro" id="IPR042095">
    <property type="entry name" value="SUMF_sf"/>
</dbReference>
<dbReference type="Gene3D" id="1.20.120.330">
    <property type="entry name" value="Nucleotidyltransferases domain 2"/>
    <property type="match status" value="1"/>
</dbReference>